<evidence type="ECO:0000259" key="8">
    <source>
        <dbReference type="PROSITE" id="PS50109"/>
    </source>
</evidence>
<dbReference type="InterPro" id="IPR005467">
    <property type="entry name" value="His_kinase_dom"/>
</dbReference>
<dbReference type="CDD" id="cd00082">
    <property type="entry name" value="HisKA"/>
    <property type="match status" value="1"/>
</dbReference>
<dbReference type="RefSeq" id="WP_119316792.1">
    <property type="nucleotide sequence ID" value="NZ_QXDL01000356.1"/>
</dbReference>
<evidence type="ECO:0000256" key="6">
    <source>
        <dbReference type="ARBA" id="ARBA00023012"/>
    </source>
</evidence>
<dbReference type="PANTHER" id="PTHR43711:SF28">
    <property type="entry name" value="SENSOR HISTIDINE KINASE YXDK"/>
    <property type="match status" value="1"/>
</dbReference>
<evidence type="ECO:0000256" key="1">
    <source>
        <dbReference type="ARBA" id="ARBA00000085"/>
    </source>
</evidence>
<gene>
    <name evidence="9" type="primary">srrB_3</name>
    <name evidence="9" type="ORF">Mterra_03978</name>
</gene>
<dbReference type="PANTHER" id="PTHR43711">
    <property type="entry name" value="TWO-COMPONENT HISTIDINE KINASE"/>
    <property type="match status" value="1"/>
</dbReference>
<evidence type="ECO:0000256" key="2">
    <source>
        <dbReference type="ARBA" id="ARBA00012438"/>
    </source>
</evidence>
<protein>
    <recommendedName>
        <fullName evidence="2">histidine kinase</fullName>
        <ecNumber evidence="2">2.7.13.3</ecNumber>
    </recommendedName>
</protein>
<dbReference type="InterPro" id="IPR003661">
    <property type="entry name" value="HisK_dim/P_dom"/>
</dbReference>
<dbReference type="CDD" id="cd00130">
    <property type="entry name" value="PAS"/>
    <property type="match status" value="1"/>
</dbReference>
<dbReference type="Pfam" id="PF00512">
    <property type="entry name" value="HisKA"/>
    <property type="match status" value="1"/>
</dbReference>
<dbReference type="InterPro" id="IPR003594">
    <property type="entry name" value="HATPase_dom"/>
</dbReference>
<comment type="caution">
    <text evidence="9">The sequence shown here is derived from an EMBL/GenBank/DDBJ whole genome shotgun (WGS) entry which is preliminary data.</text>
</comment>
<dbReference type="PRINTS" id="PR00344">
    <property type="entry name" value="BCTRLSENSOR"/>
</dbReference>
<dbReference type="OrthoDB" id="112712at2"/>
<sequence>MTPEAFLAFTKVLPEPSLLLSAEGRILAANPASERLGSPPSRLKGRLLFELVATPREQLERYLATCLGSGQMVPGGLEWLDGEQRPRPYRCEGAAVRPAKGSPGLIFLRLRSKEEAGARFALLNQKIDELTRALRQRIRTEGALRESQRHLRELMEAQKRFVNDAAHELRAPLTSLQGNLEVLLSFPHMPEAERQEALRDAVHEARRLSRLVNDMLALARGDAGAALQLAPVRLDRVLREVVESAQGLVRQHRLSLGPLDEALVRGDGDRLGQLVLQLLENAVKYTPPGGSIAAGVRRVDEEAELRVVDTGIGIAPEDLPHVFERFWRADRARVRGEDPGGTGLGLSIARWIVEQHGGRIWLESELGEGTTAVVRLPLSDAAGA</sequence>
<dbReference type="InterPro" id="IPR035965">
    <property type="entry name" value="PAS-like_dom_sf"/>
</dbReference>
<keyword evidence="5" id="KW-0418">Kinase</keyword>
<evidence type="ECO:0000256" key="7">
    <source>
        <dbReference type="ARBA" id="ARBA00023136"/>
    </source>
</evidence>
<evidence type="ECO:0000256" key="4">
    <source>
        <dbReference type="ARBA" id="ARBA00022679"/>
    </source>
</evidence>
<dbReference type="FunFam" id="3.30.565.10:FF:000006">
    <property type="entry name" value="Sensor histidine kinase WalK"/>
    <property type="match status" value="1"/>
</dbReference>
<comment type="catalytic activity">
    <reaction evidence="1">
        <text>ATP + protein L-histidine = ADP + protein N-phospho-L-histidine.</text>
        <dbReference type="EC" id="2.7.13.3"/>
    </reaction>
</comment>
<keyword evidence="10" id="KW-1185">Reference proteome</keyword>
<dbReference type="EC" id="2.7.13.3" evidence="2"/>
<dbReference type="Gene3D" id="1.10.287.130">
    <property type="match status" value="1"/>
</dbReference>
<dbReference type="EMBL" id="QXDL01000356">
    <property type="protein sequence ID" value="RIH75466.1"/>
    <property type="molecule type" value="Genomic_DNA"/>
</dbReference>
<dbReference type="InterPro" id="IPR013656">
    <property type="entry name" value="PAS_4"/>
</dbReference>
<proteinExistence type="predicted"/>
<dbReference type="SMART" id="SM00388">
    <property type="entry name" value="HisKA"/>
    <property type="match status" value="1"/>
</dbReference>
<dbReference type="Gene3D" id="3.30.565.10">
    <property type="entry name" value="Histidine kinase-like ATPase, C-terminal domain"/>
    <property type="match status" value="1"/>
</dbReference>
<dbReference type="PROSITE" id="PS50109">
    <property type="entry name" value="HIS_KIN"/>
    <property type="match status" value="1"/>
</dbReference>
<evidence type="ECO:0000313" key="9">
    <source>
        <dbReference type="EMBL" id="RIH75466.1"/>
    </source>
</evidence>
<dbReference type="InterPro" id="IPR004358">
    <property type="entry name" value="Sig_transdc_His_kin-like_C"/>
</dbReference>
<dbReference type="Pfam" id="PF08448">
    <property type="entry name" value="PAS_4"/>
    <property type="match status" value="1"/>
</dbReference>
<dbReference type="Proteomes" id="UP000265715">
    <property type="component" value="Unassembled WGS sequence"/>
</dbReference>
<name>A0A399DTT1_9DEIN</name>
<dbReference type="SUPFAM" id="SSF47384">
    <property type="entry name" value="Homodimeric domain of signal transducing histidine kinase"/>
    <property type="match status" value="1"/>
</dbReference>
<dbReference type="CDD" id="cd00075">
    <property type="entry name" value="HATPase"/>
    <property type="match status" value="1"/>
</dbReference>
<dbReference type="InterPro" id="IPR050736">
    <property type="entry name" value="Sensor_HK_Regulatory"/>
</dbReference>
<keyword evidence="4 9" id="KW-0808">Transferase</keyword>
<organism evidence="9 10">
    <name type="scientific">Calidithermus terrae</name>
    <dbReference type="NCBI Taxonomy" id="1408545"/>
    <lineage>
        <taxon>Bacteria</taxon>
        <taxon>Thermotogati</taxon>
        <taxon>Deinococcota</taxon>
        <taxon>Deinococci</taxon>
        <taxon>Thermales</taxon>
        <taxon>Thermaceae</taxon>
        <taxon>Calidithermus</taxon>
    </lineage>
</organism>
<keyword evidence="6" id="KW-0902">Two-component regulatory system</keyword>
<dbReference type="GO" id="GO:0000155">
    <property type="term" value="F:phosphorelay sensor kinase activity"/>
    <property type="evidence" value="ECO:0007669"/>
    <property type="project" value="InterPro"/>
</dbReference>
<dbReference type="InterPro" id="IPR000014">
    <property type="entry name" value="PAS"/>
</dbReference>
<dbReference type="Gene3D" id="3.30.450.20">
    <property type="entry name" value="PAS domain"/>
    <property type="match status" value="1"/>
</dbReference>
<keyword evidence="3" id="KW-0597">Phosphoprotein</keyword>
<reference evidence="9 10" key="1">
    <citation type="submission" date="2018-08" db="EMBL/GenBank/DDBJ databases">
        <title>Meiothermus terrae DSM 26712 genome sequencing project.</title>
        <authorList>
            <person name="Da Costa M.S."/>
            <person name="Albuquerque L."/>
            <person name="Raposo P."/>
            <person name="Froufe H.J.C."/>
            <person name="Barroso C.S."/>
            <person name="Egas C."/>
        </authorList>
    </citation>
    <scope>NUCLEOTIDE SEQUENCE [LARGE SCALE GENOMIC DNA]</scope>
    <source>
        <strain evidence="9 10">DSM 26712</strain>
    </source>
</reference>
<evidence type="ECO:0000256" key="5">
    <source>
        <dbReference type="ARBA" id="ARBA00022777"/>
    </source>
</evidence>
<evidence type="ECO:0000313" key="10">
    <source>
        <dbReference type="Proteomes" id="UP000265715"/>
    </source>
</evidence>
<dbReference type="SUPFAM" id="SSF55874">
    <property type="entry name" value="ATPase domain of HSP90 chaperone/DNA topoisomerase II/histidine kinase"/>
    <property type="match status" value="1"/>
</dbReference>
<evidence type="ECO:0000256" key="3">
    <source>
        <dbReference type="ARBA" id="ARBA00022553"/>
    </source>
</evidence>
<dbReference type="SUPFAM" id="SSF55785">
    <property type="entry name" value="PYP-like sensor domain (PAS domain)"/>
    <property type="match status" value="1"/>
</dbReference>
<accession>A0A399DTT1</accession>
<dbReference type="FunFam" id="1.10.287.130:FF:000001">
    <property type="entry name" value="Two-component sensor histidine kinase"/>
    <property type="match status" value="1"/>
</dbReference>
<dbReference type="InterPro" id="IPR036097">
    <property type="entry name" value="HisK_dim/P_sf"/>
</dbReference>
<feature type="domain" description="Histidine kinase" evidence="8">
    <location>
        <begin position="164"/>
        <end position="380"/>
    </location>
</feature>
<dbReference type="SMART" id="SM00387">
    <property type="entry name" value="HATPase_c"/>
    <property type="match status" value="1"/>
</dbReference>
<dbReference type="InterPro" id="IPR036890">
    <property type="entry name" value="HATPase_C_sf"/>
</dbReference>
<dbReference type="AlphaFoldDB" id="A0A399DTT1"/>
<keyword evidence="7" id="KW-0472">Membrane</keyword>
<dbReference type="Pfam" id="PF02518">
    <property type="entry name" value="HATPase_c"/>
    <property type="match status" value="1"/>
</dbReference>